<proteinExistence type="predicted"/>
<dbReference type="RefSeq" id="WP_256619494.1">
    <property type="nucleotide sequence ID" value="NZ_JANIBC010000006.1"/>
</dbReference>
<keyword evidence="1" id="KW-1133">Transmembrane helix</keyword>
<evidence type="ECO:0000256" key="1">
    <source>
        <dbReference type="SAM" id="Phobius"/>
    </source>
</evidence>
<keyword evidence="1" id="KW-0472">Membrane</keyword>
<keyword evidence="1" id="KW-0812">Transmembrane</keyword>
<reference evidence="2" key="1">
    <citation type="submission" date="2022-07" db="EMBL/GenBank/DDBJ databases">
        <title>Parvularcula maris sp. nov., an algicidal bacterium isolated from seawater.</title>
        <authorList>
            <person name="Li F."/>
        </authorList>
    </citation>
    <scope>NUCLEOTIDE SEQUENCE</scope>
    <source>
        <strain evidence="2">BGMRC 0090</strain>
    </source>
</reference>
<evidence type="ECO:0000313" key="3">
    <source>
        <dbReference type="Proteomes" id="UP001142610"/>
    </source>
</evidence>
<keyword evidence="3" id="KW-1185">Reference proteome</keyword>
<dbReference type="AlphaFoldDB" id="A0A9X2L9W3"/>
<organism evidence="2 3">
    <name type="scientific">Parvularcula maris</name>
    <dbReference type="NCBI Taxonomy" id="2965077"/>
    <lineage>
        <taxon>Bacteria</taxon>
        <taxon>Pseudomonadati</taxon>
        <taxon>Pseudomonadota</taxon>
        <taxon>Alphaproteobacteria</taxon>
        <taxon>Parvularculales</taxon>
        <taxon>Parvularculaceae</taxon>
        <taxon>Parvularcula</taxon>
    </lineage>
</organism>
<dbReference type="EMBL" id="JANIBC010000006">
    <property type="protein sequence ID" value="MCQ8185604.1"/>
    <property type="molecule type" value="Genomic_DNA"/>
</dbReference>
<gene>
    <name evidence="2" type="ORF">NOG11_09360</name>
</gene>
<evidence type="ECO:0000313" key="2">
    <source>
        <dbReference type="EMBL" id="MCQ8185604.1"/>
    </source>
</evidence>
<feature type="transmembrane region" description="Helical" evidence="1">
    <location>
        <begin position="38"/>
        <end position="55"/>
    </location>
</feature>
<feature type="transmembrane region" description="Helical" evidence="1">
    <location>
        <begin position="62"/>
        <end position="80"/>
    </location>
</feature>
<sequence>MRAILGLLLILGSDFLLLQGVLGPLTPSDGGLPSASDAALYGALPLIGLGLAASIGRQFVRLLAVLDLIGAVAILGYIALTATNVLAG</sequence>
<dbReference type="Proteomes" id="UP001142610">
    <property type="component" value="Unassembled WGS sequence"/>
</dbReference>
<accession>A0A9X2L9W3</accession>
<name>A0A9X2L9W3_9PROT</name>
<comment type="caution">
    <text evidence="2">The sequence shown here is derived from an EMBL/GenBank/DDBJ whole genome shotgun (WGS) entry which is preliminary data.</text>
</comment>
<protein>
    <submittedName>
        <fullName evidence="2">Uncharacterized protein</fullName>
    </submittedName>
</protein>